<organism evidence="2 3">
    <name type="scientific">Nonomuraea antimicrobica</name>
    <dbReference type="NCBI Taxonomy" id="561173"/>
    <lineage>
        <taxon>Bacteria</taxon>
        <taxon>Bacillati</taxon>
        <taxon>Actinomycetota</taxon>
        <taxon>Actinomycetes</taxon>
        <taxon>Streptosporangiales</taxon>
        <taxon>Streptosporangiaceae</taxon>
        <taxon>Nonomuraea</taxon>
    </lineage>
</organism>
<dbReference type="RefSeq" id="WP_344874032.1">
    <property type="nucleotide sequence ID" value="NZ_BAAAZP010000019.1"/>
</dbReference>
<gene>
    <name evidence="2" type="ORF">GCM10022224_013280</name>
</gene>
<feature type="region of interest" description="Disordered" evidence="1">
    <location>
        <begin position="1"/>
        <end position="22"/>
    </location>
</feature>
<proteinExistence type="predicted"/>
<feature type="compositionally biased region" description="Basic and acidic residues" evidence="1">
    <location>
        <begin position="1"/>
        <end position="11"/>
    </location>
</feature>
<name>A0ABP7B9E2_9ACTN</name>
<sequence length="296" mass="32414">MSIEPRARVAPERVLPSPAPMAPETAAQQRVVQRICTRVAPAGVDVGVAELPPGGLQVWIDTPMGEQEPWVLYHRMAREVALVGWHCEADADRLLVLGWSAACLHNRVRLLQSGLRRLTDFEPTAQRAVQLDGRSPDDEHPSHLVAAVCAAIERRLRWPERLAELDGFERSSGLPHLQLLLAQVTGLETKIAGACEEHLVMARVLARAVCEHYAQHADLSRARREVLAESRRWVHASSMIRGSATARPVSPGAGRPHLSLAERRIAASVINHGVPRAIPAVVTPRAGRTGLQEDAR</sequence>
<evidence type="ECO:0000313" key="2">
    <source>
        <dbReference type="EMBL" id="GAA3651758.1"/>
    </source>
</evidence>
<keyword evidence="3" id="KW-1185">Reference proteome</keyword>
<reference evidence="3" key="1">
    <citation type="journal article" date="2019" name="Int. J. Syst. Evol. Microbiol.">
        <title>The Global Catalogue of Microorganisms (GCM) 10K type strain sequencing project: providing services to taxonomists for standard genome sequencing and annotation.</title>
        <authorList>
            <consortium name="The Broad Institute Genomics Platform"/>
            <consortium name="The Broad Institute Genome Sequencing Center for Infectious Disease"/>
            <person name="Wu L."/>
            <person name="Ma J."/>
        </authorList>
    </citation>
    <scope>NUCLEOTIDE SEQUENCE [LARGE SCALE GENOMIC DNA]</scope>
    <source>
        <strain evidence="3">JCM 16904</strain>
    </source>
</reference>
<dbReference type="EMBL" id="BAAAZP010000019">
    <property type="protein sequence ID" value="GAA3651758.1"/>
    <property type="molecule type" value="Genomic_DNA"/>
</dbReference>
<evidence type="ECO:0000313" key="3">
    <source>
        <dbReference type="Proteomes" id="UP001500902"/>
    </source>
</evidence>
<evidence type="ECO:0000256" key="1">
    <source>
        <dbReference type="SAM" id="MobiDB-lite"/>
    </source>
</evidence>
<comment type="caution">
    <text evidence="2">The sequence shown here is derived from an EMBL/GenBank/DDBJ whole genome shotgun (WGS) entry which is preliminary data.</text>
</comment>
<protein>
    <submittedName>
        <fullName evidence="2">Uncharacterized protein</fullName>
    </submittedName>
</protein>
<accession>A0ABP7B9E2</accession>
<dbReference type="Proteomes" id="UP001500902">
    <property type="component" value="Unassembled WGS sequence"/>
</dbReference>